<keyword evidence="2" id="KW-1185">Reference proteome</keyword>
<evidence type="ECO:0000313" key="1">
    <source>
        <dbReference type="EMBL" id="MEQ2171364.1"/>
    </source>
</evidence>
<dbReference type="Proteomes" id="UP001476798">
    <property type="component" value="Unassembled WGS sequence"/>
</dbReference>
<name>A0ABV0NIZ6_9TELE</name>
<sequence length="98" mass="10868">DLAGPKGSLRPPLRVFSRPRSRGSLYADSCQCPGDLIYKSICHTRPRSRAYLYDGVLLPVSFPVCRLSSLQMIQRVKSTDRLDVRRTDAEATLSGSAI</sequence>
<proteinExistence type="predicted"/>
<accession>A0ABV0NIZ6</accession>
<dbReference type="EMBL" id="JAHRIO010040543">
    <property type="protein sequence ID" value="MEQ2171364.1"/>
    <property type="molecule type" value="Genomic_DNA"/>
</dbReference>
<protein>
    <submittedName>
        <fullName evidence="1">Uncharacterized protein</fullName>
    </submittedName>
</protein>
<organism evidence="1 2">
    <name type="scientific">Goodea atripinnis</name>
    <dbReference type="NCBI Taxonomy" id="208336"/>
    <lineage>
        <taxon>Eukaryota</taxon>
        <taxon>Metazoa</taxon>
        <taxon>Chordata</taxon>
        <taxon>Craniata</taxon>
        <taxon>Vertebrata</taxon>
        <taxon>Euteleostomi</taxon>
        <taxon>Actinopterygii</taxon>
        <taxon>Neopterygii</taxon>
        <taxon>Teleostei</taxon>
        <taxon>Neoteleostei</taxon>
        <taxon>Acanthomorphata</taxon>
        <taxon>Ovalentaria</taxon>
        <taxon>Atherinomorphae</taxon>
        <taxon>Cyprinodontiformes</taxon>
        <taxon>Goodeidae</taxon>
        <taxon>Goodea</taxon>
    </lineage>
</organism>
<evidence type="ECO:0000313" key="2">
    <source>
        <dbReference type="Proteomes" id="UP001476798"/>
    </source>
</evidence>
<feature type="non-terminal residue" evidence="1">
    <location>
        <position position="1"/>
    </location>
</feature>
<reference evidence="1 2" key="1">
    <citation type="submission" date="2021-06" db="EMBL/GenBank/DDBJ databases">
        <authorList>
            <person name="Palmer J.M."/>
        </authorList>
    </citation>
    <scope>NUCLEOTIDE SEQUENCE [LARGE SCALE GENOMIC DNA]</scope>
    <source>
        <strain evidence="1 2">GA_2019</strain>
        <tissue evidence="1">Muscle</tissue>
    </source>
</reference>
<gene>
    <name evidence="1" type="ORF">GOODEAATRI_009840</name>
</gene>
<comment type="caution">
    <text evidence="1">The sequence shown here is derived from an EMBL/GenBank/DDBJ whole genome shotgun (WGS) entry which is preliminary data.</text>
</comment>